<dbReference type="Gene3D" id="1.20.120.350">
    <property type="entry name" value="Voltage-gated potassium channels. Chain C"/>
    <property type="match status" value="1"/>
</dbReference>
<evidence type="ECO:0000256" key="8">
    <source>
        <dbReference type="SAM" id="Phobius"/>
    </source>
</evidence>
<dbReference type="GO" id="GO:0001508">
    <property type="term" value="P:action potential"/>
    <property type="evidence" value="ECO:0007669"/>
    <property type="project" value="TreeGrafter"/>
</dbReference>
<name>A0A8J7CVY1_9RHOB</name>
<dbReference type="SUPFAM" id="SSF81324">
    <property type="entry name" value="Voltage-gated potassium channels"/>
    <property type="match status" value="1"/>
</dbReference>
<keyword evidence="6 8" id="KW-0472">Membrane</keyword>
<proteinExistence type="predicted"/>
<dbReference type="InterPro" id="IPR027359">
    <property type="entry name" value="Volt_channel_dom_sf"/>
</dbReference>
<dbReference type="InterPro" id="IPR013099">
    <property type="entry name" value="K_chnl_dom"/>
</dbReference>
<evidence type="ECO:0000256" key="1">
    <source>
        <dbReference type="ARBA" id="ARBA00004141"/>
    </source>
</evidence>
<dbReference type="EMBL" id="JACVXA010000005">
    <property type="protein sequence ID" value="MBE3637032.1"/>
    <property type="molecule type" value="Genomic_DNA"/>
</dbReference>
<keyword evidence="5" id="KW-0406">Ion transport</keyword>
<dbReference type="Gene3D" id="1.10.287.70">
    <property type="match status" value="1"/>
</dbReference>
<dbReference type="PANTHER" id="PTHR11537:SF254">
    <property type="entry name" value="POTASSIUM VOLTAGE-GATED CHANNEL PROTEIN SHAB"/>
    <property type="match status" value="1"/>
</dbReference>
<evidence type="ECO:0000256" key="2">
    <source>
        <dbReference type="ARBA" id="ARBA00022448"/>
    </source>
</evidence>
<evidence type="ECO:0000259" key="9">
    <source>
        <dbReference type="Pfam" id="PF07885"/>
    </source>
</evidence>
<evidence type="ECO:0000313" key="11">
    <source>
        <dbReference type="Proteomes" id="UP000609121"/>
    </source>
</evidence>
<organism evidence="10 11">
    <name type="scientific">Mangrovicoccus algicola</name>
    <dbReference type="NCBI Taxonomy" id="2771008"/>
    <lineage>
        <taxon>Bacteria</taxon>
        <taxon>Pseudomonadati</taxon>
        <taxon>Pseudomonadota</taxon>
        <taxon>Alphaproteobacteria</taxon>
        <taxon>Rhodobacterales</taxon>
        <taxon>Paracoccaceae</taxon>
        <taxon>Mangrovicoccus</taxon>
    </lineage>
</organism>
<dbReference type="PANTHER" id="PTHR11537">
    <property type="entry name" value="VOLTAGE-GATED POTASSIUM CHANNEL"/>
    <property type="match status" value="1"/>
</dbReference>
<dbReference type="Proteomes" id="UP000609121">
    <property type="component" value="Unassembled WGS sequence"/>
</dbReference>
<sequence>MRLRRPGVNGRTADRPGGWPCAKVPLGLERNRQEGATVAGLRELYHGDSREAHRFRYGLVAFDLATILFIVVTSFLPRAQWIEITDLVLGLFIISDFLIRVWLEADRWRFFTRPSTWADMAAIFSFLAPITGEGLGFLRAMRTLRLLHSYQLLARLRQDSPYFRRQEEVILATVNLLVFLFIVTGMIYASQQAINPQINNYADALYFTVTTLTTTGFGDITLQGTTGRMLAVAVMIFGVTLFLRLAQVMFRPTKVRVECRRCGLELHDADAVHCKHCGAHIHIDTEGLT</sequence>
<feature type="transmembrane region" description="Helical" evidence="8">
    <location>
        <begin position="82"/>
        <end position="103"/>
    </location>
</feature>
<comment type="caution">
    <text evidence="10">The sequence shown here is derived from an EMBL/GenBank/DDBJ whole genome shotgun (WGS) entry which is preliminary data.</text>
</comment>
<feature type="transmembrane region" description="Helical" evidence="8">
    <location>
        <begin position="169"/>
        <end position="189"/>
    </location>
</feature>
<evidence type="ECO:0000256" key="4">
    <source>
        <dbReference type="ARBA" id="ARBA00022989"/>
    </source>
</evidence>
<dbReference type="GO" id="GO:0008076">
    <property type="term" value="C:voltage-gated potassium channel complex"/>
    <property type="evidence" value="ECO:0007669"/>
    <property type="project" value="InterPro"/>
</dbReference>
<evidence type="ECO:0000256" key="7">
    <source>
        <dbReference type="ARBA" id="ARBA00023303"/>
    </source>
</evidence>
<evidence type="ECO:0000256" key="5">
    <source>
        <dbReference type="ARBA" id="ARBA00023065"/>
    </source>
</evidence>
<keyword evidence="7" id="KW-0407">Ion channel</keyword>
<dbReference type="Pfam" id="PF07885">
    <property type="entry name" value="Ion_trans_2"/>
    <property type="match status" value="1"/>
</dbReference>
<accession>A0A8J7CVY1</accession>
<keyword evidence="4 8" id="KW-1133">Transmembrane helix</keyword>
<gene>
    <name evidence="10" type="ORF">ICN82_02285</name>
</gene>
<keyword evidence="11" id="KW-1185">Reference proteome</keyword>
<keyword evidence="3 8" id="KW-0812">Transmembrane</keyword>
<keyword evidence="2" id="KW-0813">Transport</keyword>
<reference evidence="10" key="1">
    <citation type="submission" date="2020-09" db="EMBL/GenBank/DDBJ databases">
        <title>A novel bacterium of genus Mangrovicoccus, isolated from South China Sea.</title>
        <authorList>
            <person name="Huang H."/>
            <person name="Mo K."/>
            <person name="Hu Y."/>
        </authorList>
    </citation>
    <scope>NUCLEOTIDE SEQUENCE</scope>
    <source>
        <strain evidence="10">HB182678</strain>
    </source>
</reference>
<dbReference type="InterPro" id="IPR028325">
    <property type="entry name" value="VG_K_chnl"/>
</dbReference>
<dbReference type="GO" id="GO:0005249">
    <property type="term" value="F:voltage-gated potassium channel activity"/>
    <property type="evidence" value="ECO:0007669"/>
    <property type="project" value="InterPro"/>
</dbReference>
<protein>
    <submittedName>
        <fullName evidence="10">Ion transporter</fullName>
    </submittedName>
</protein>
<evidence type="ECO:0000256" key="3">
    <source>
        <dbReference type="ARBA" id="ARBA00022692"/>
    </source>
</evidence>
<evidence type="ECO:0000313" key="10">
    <source>
        <dbReference type="EMBL" id="MBE3637032.1"/>
    </source>
</evidence>
<feature type="transmembrane region" description="Helical" evidence="8">
    <location>
        <begin position="57"/>
        <end position="76"/>
    </location>
</feature>
<feature type="transmembrane region" description="Helical" evidence="8">
    <location>
        <begin position="228"/>
        <end position="246"/>
    </location>
</feature>
<feature type="domain" description="Potassium channel" evidence="9">
    <location>
        <begin position="177"/>
        <end position="250"/>
    </location>
</feature>
<evidence type="ECO:0000256" key="6">
    <source>
        <dbReference type="ARBA" id="ARBA00023136"/>
    </source>
</evidence>
<comment type="subcellular location">
    <subcellularLocation>
        <location evidence="1">Membrane</location>
        <topology evidence="1">Multi-pass membrane protein</topology>
    </subcellularLocation>
</comment>
<dbReference type="AlphaFoldDB" id="A0A8J7CVY1"/>